<keyword evidence="4" id="KW-0997">Cell inner membrane</keyword>
<dbReference type="PANTHER" id="PTHR32063:SF28">
    <property type="entry name" value="BLR2861 PROTEIN"/>
    <property type="match status" value="1"/>
</dbReference>
<dbReference type="SUPFAM" id="SSF82866">
    <property type="entry name" value="Multidrug efflux transporter AcrB transmembrane domain"/>
    <property type="match status" value="2"/>
</dbReference>
<dbReference type="PANTHER" id="PTHR32063">
    <property type="match status" value="1"/>
</dbReference>
<evidence type="ECO:0000256" key="8">
    <source>
        <dbReference type="SAM" id="Phobius"/>
    </source>
</evidence>
<dbReference type="FunFam" id="3.30.70.1430:FF:000001">
    <property type="entry name" value="Efflux pump membrane transporter"/>
    <property type="match status" value="1"/>
</dbReference>
<keyword evidence="7 8" id="KW-0472">Membrane</keyword>
<comment type="subcellular location">
    <subcellularLocation>
        <location evidence="1">Cell inner membrane</location>
        <topology evidence="1">Multi-pass membrane protein</topology>
    </subcellularLocation>
</comment>
<accession>A0A556MY46</accession>
<dbReference type="Gene3D" id="3.30.70.1440">
    <property type="entry name" value="Multidrug efflux transporter AcrB pore domain"/>
    <property type="match status" value="1"/>
</dbReference>
<gene>
    <name evidence="9" type="ORF">FO442_09565</name>
</gene>
<feature type="transmembrane region" description="Helical" evidence="8">
    <location>
        <begin position="906"/>
        <end position="931"/>
    </location>
</feature>
<evidence type="ECO:0000256" key="7">
    <source>
        <dbReference type="ARBA" id="ARBA00023136"/>
    </source>
</evidence>
<dbReference type="SUPFAM" id="SSF82693">
    <property type="entry name" value="Multidrug efflux transporter AcrB pore domain, PN1, PN2, PC1 and PC2 subdomains"/>
    <property type="match status" value="3"/>
</dbReference>
<dbReference type="PRINTS" id="PR00702">
    <property type="entry name" value="ACRIFLAVINRP"/>
</dbReference>
<dbReference type="Gene3D" id="1.20.1640.10">
    <property type="entry name" value="Multidrug efflux transporter AcrB transmembrane domain"/>
    <property type="match status" value="2"/>
</dbReference>
<dbReference type="InterPro" id="IPR027463">
    <property type="entry name" value="AcrB_DN_DC_subdom"/>
</dbReference>
<feature type="transmembrane region" description="Helical" evidence="8">
    <location>
        <begin position="952"/>
        <end position="973"/>
    </location>
</feature>
<dbReference type="Gene3D" id="3.30.70.1430">
    <property type="entry name" value="Multidrug efflux transporter AcrB pore domain"/>
    <property type="match status" value="2"/>
</dbReference>
<feature type="transmembrane region" description="Helical" evidence="8">
    <location>
        <begin position="854"/>
        <end position="873"/>
    </location>
</feature>
<dbReference type="AlphaFoldDB" id="A0A556MY46"/>
<keyword evidence="3" id="KW-1003">Cell membrane</keyword>
<dbReference type="Gene3D" id="3.30.2090.10">
    <property type="entry name" value="Multidrug efflux transporter AcrB TolC docking domain, DN and DC subdomains"/>
    <property type="match status" value="2"/>
</dbReference>
<keyword evidence="6 8" id="KW-1133">Transmembrane helix</keyword>
<keyword evidence="10" id="KW-1185">Reference proteome</keyword>
<protein>
    <submittedName>
        <fullName evidence="9">Efflux RND transporter permease subunit</fullName>
    </submittedName>
</protein>
<feature type="transmembrane region" description="Helical" evidence="8">
    <location>
        <begin position="431"/>
        <end position="451"/>
    </location>
</feature>
<feature type="transmembrane region" description="Helical" evidence="8">
    <location>
        <begin position="525"/>
        <end position="543"/>
    </location>
</feature>
<dbReference type="GO" id="GO:0005886">
    <property type="term" value="C:plasma membrane"/>
    <property type="evidence" value="ECO:0007669"/>
    <property type="project" value="UniProtKB-SubCell"/>
</dbReference>
<sequence>MNIASLSINRPVLTSVLSIIIVLFGIIGFMYLGVREFPSVDPPIITVTTNYTGANPDVIESQITEPLEESINGISGIRTITSTSADGRSTIVVEFDLSVDLDNAANDVRDKVSAAIRNLPPDADPPIVVKSDANAETIFSLTVQSDKKTLLQLTDLGNNVFKERLQTIKGVSEIRIWGEKKFSMKFNLDPEKMAGLGLTALEVKNALLDQNVELPSGRIEGNTVELTIRTFGRLTTEEEFNNLIVAKKGTQIVRLKDVGNATLAPENERTLLRGNHGTPMIGIAVNPQPGANYIEIVDEIYKKVEQIKKELPKDVHLGVALDSTQNIRKSISEVEETILIAFGLVLIIIFLFLRDWRTTLIPIIAIPISLIGTFFIMYISDFSINLLTLLGIVLATGLVVDDAIVVMENIYARVERGENPKEAAHKGSKEILFAIISTTITLTTVFLPVIFLQGLTGRLFREFGIVVAGSVIISAFISLTLTPMMSSRLLRKKERHSRFYKMTEVWLNKLMSGYRNSLTRFMKRPWIAFILMVISLAIIYFNGRTLQSELAPMEDKSRFMIMSNAPEGTSFERMDLHQQQIIDLVDTLPEKSNIIAVTSPSFNASGGVNKGFVRLNLLPTKDRTRSQEEIVQVLNQKLGEFNFARTFIIQEQTIGGGRSSGLPVQYVLQAPTFEAMKEVLPKFLEQATADPTFKIVDVDLKFNKPELQIDIDRDKAESVGVSVNDIASTLQLYFSGQRYGYFIMNGKQYQVIGQAMKEKRDDPSDLKAIQVKSESGELIPLDNLIKVRNESSPPQLFRYNRYVSATVSAQPNDGFTIGDGIDAMDNIAEKVLPESFSHSLAGTSKEFAESGSSLIFAFLLALVLVYLVLSAQFESFSDPIIVMVTVLLALAGAVLSLWITDQTLNIFSEIGIIVLIGLVTKNGILIVEFANQRREEGLSIKEAIIDASSQRFRPILMTTLATILGALPIALALGDAATSRISMGITIVGGLAFSLVLTLFVLPGLYIYLTSKKSKAKA</sequence>
<evidence type="ECO:0000256" key="2">
    <source>
        <dbReference type="ARBA" id="ARBA00022448"/>
    </source>
</evidence>
<keyword evidence="2" id="KW-0813">Transport</keyword>
<feature type="transmembrane region" description="Helical" evidence="8">
    <location>
        <begin position="985"/>
        <end position="1009"/>
    </location>
</feature>
<dbReference type="OrthoDB" id="9758940at2"/>
<feature type="transmembrane region" description="Helical" evidence="8">
    <location>
        <begin position="880"/>
        <end position="900"/>
    </location>
</feature>
<feature type="transmembrane region" description="Helical" evidence="8">
    <location>
        <begin position="386"/>
        <end position="411"/>
    </location>
</feature>
<evidence type="ECO:0000256" key="5">
    <source>
        <dbReference type="ARBA" id="ARBA00022692"/>
    </source>
</evidence>
<dbReference type="Pfam" id="PF00873">
    <property type="entry name" value="ACR_tran"/>
    <property type="match status" value="1"/>
</dbReference>
<evidence type="ECO:0000256" key="3">
    <source>
        <dbReference type="ARBA" id="ARBA00022475"/>
    </source>
</evidence>
<feature type="transmembrane region" description="Helical" evidence="8">
    <location>
        <begin position="360"/>
        <end position="380"/>
    </location>
</feature>
<dbReference type="SUPFAM" id="SSF82714">
    <property type="entry name" value="Multidrug efflux transporter AcrB TolC docking domain, DN and DC subdomains"/>
    <property type="match status" value="2"/>
</dbReference>
<proteinExistence type="predicted"/>
<dbReference type="RefSeq" id="WP_144332950.1">
    <property type="nucleotide sequence ID" value="NZ_VLPL01000004.1"/>
</dbReference>
<dbReference type="EMBL" id="VLPL01000004">
    <property type="protein sequence ID" value="TSJ44836.1"/>
    <property type="molecule type" value="Genomic_DNA"/>
</dbReference>
<dbReference type="FunFam" id="1.20.1640.10:FF:000001">
    <property type="entry name" value="Efflux pump membrane transporter"/>
    <property type="match status" value="1"/>
</dbReference>
<evidence type="ECO:0000256" key="1">
    <source>
        <dbReference type="ARBA" id="ARBA00004429"/>
    </source>
</evidence>
<keyword evidence="5 8" id="KW-0812">Transmembrane</keyword>
<feature type="transmembrane region" description="Helical" evidence="8">
    <location>
        <begin position="463"/>
        <end position="485"/>
    </location>
</feature>
<comment type="caution">
    <text evidence="9">The sequence shown here is derived from an EMBL/GenBank/DDBJ whole genome shotgun (WGS) entry which is preliminary data.</text>
</comment>
<evidence type="ECO:0000313" key="10">
    <source>
        <dbReference type="Proteomes" id="UP000316008"/>
    </source>
</evidence>
<dbReference type="GO" id="GO:0042910">
    <property type="term" value="F:xenobiotic transmembrane transporter activity"/>
    <property type="evidence" value="ECO:0007669"/>
    <property type="project" value="TreeGrafter"/>
</dbReference>
<name>A0A556MY46_9FLAO</name>
<evidence type="ECO:0000256" key="6">
    <source>
        <dbReference type="ARBA" id="ARBA00022989"/>
    </source>
</evidence>
<dbReference type="Proteomes" id="UP000316008">
    <property type="component" value="Unassembled WGS sequence"/>
</dbReference>
<evidence type="ECO:0000256" key="4">
    <source>
        <dbReference type="ARBA" id="ARBA00022519"/>
    </source>
</evidence>
<reference evidence="9 10" key="1">
    <citation type="submission" date="2019-07" db="EMBL/GenBank/DDBJ databases">
        <authorList>
            <person name="Huq M.A."/>
        </authorList>
    </citation>
    <scope>NUCLEOTIDE SEQUENCE [LARGE SCALE GENOMIC DNA]</scope>
    <source>
        <strain evidence="9 10">MAH-3</strain>
    </source>
</reference>
<dbReference type="InterPro" id="IPR001036">
    <property type="entry name" value="Acrflvin-R"/>
</dbReference>
<dbReference type="Gene3D" id="3.30.70.1320">
    <property type="entry name" value="Multidrug efflux transporter AcrB pore domain like"/>
    <property type="match status" value="1"/>
</dbReference>
<evidence type="ECO:0000313" key="9">
    <source>
        <dbReference type="EMBL" id="TSJ44836.1"/>
    </source>
</evidence>
<feature type="transmembrane region" description="Helical" evidence="8">
    <location>
        <begin position="12"/>
        <end position="34"/>
    </location>
</feature>
<organism evidence="9 10">
    <name type="scientific">Fluviicola chungangensis</name>
    <dbReference type="NCBI Taxonomy" id="2597671"/>
    <lineage>
        <taxon>Bacteria</taxon>
        <taxon>Pseudomonadati</taxon>
        <taxon>Bacteroidota</taxon>
        <taxon>Flavobacteriia</taxon>
        <taxon>Flavobacteriales</taxon>
        <taxon>Crocinitomicaceae</taxon>
        <taxon>Fluviicola</taxon>
    </lineage>
</organism>
<feature type="transmembrane region" description="Helical" evidence="8">
    <location>
        <begin position="337"/>
        <end position="353"/>
    </location>
</feature>